<proteinExistence type="predicted"/>
<sequence>MGAGPGRADRRAAVAGGADRRRAGARGSRDRSTGVTLKKVMAGLVLAGVTAVLVRTFPDVKRYLKMRSM</sequence>
<dbReference type="InterPro" id="IPR054188">
    <property type="entry name" value="DUF6893"/>
</dbReference>
<dbReference type="EMBL" id="BONI01000126">
    <property type="protein sequence ID" value="GIG11278.1"/>
    <property type="molecule type" value="Genomic_DNA"/>
</dbReference>
<dbReference type="AlphaFoldDB" id="A0A8J3L3V9"/>
<evidence type="ECO:0000256" key="2">
    <source>
        <dbReference type="SAM" id="Phobius"/>
    </source>
</evidence>
<feature type="transmembrane region" description="Helical" evidence="2">
    <location>
        <begin position="40"/>
        <end position="57"/>
    </location>
</feature>
<name>A0A8J3L3V9_9ACTN</name>
<keyword evidence="2" id="KW-0472">Membrane</keyword>
<dbReference type="Pfam" id="PF21833">
    <property type="entry name" value="DUF6893"/>
    <property type="match status" value="1"/>
</dbReference>
<accession>A0A8J3L3V9</accession>
<evidence type="ECO:0000313" key="4">
    <source>
        <dbReference type="Proteomes" id="UP000630887"/>
    </source>
</evidence>
<gene>
    <name evidence="3" type="ORF">Cco03nite_79780</name>
</gene>
<organism evidence="3 4">
    <name type="scientific">Catellatospora coxensis</name>
    <dbReference type="NCBI Taxonomy" id="310354"/>
    <lineage>
        <taxon>Bacteria</taxon>
        <taxon>Bacillati</taxon>
        <taxon>Actinomycetota</taxon>
        <taxon>Actinomycetes</taxon>
        <taxon>Micromonosporales</taxon>
        <taxon>Micromonosporaceae</taxon>
        <taxon>Catellatospora</taxon>
    </lineage>
</organism>
<keyword evidence="2" id="KW-0812">Transmembrane</keyword>
<feature type="compositionally biased region" description="Basic and acidic residues" evidence="1">
    <location>
        <begin position="7"/>
        <end position="32"/>
    </location>
</feature>
<protein>
    <submittedName>
        <fullName evidence="3">Uncharacterized protein</fullName>
    </submittedName>
</protein>
<dbReference type="Proteomes" id="UP000630887">
    <property type="component" value="Unassembled WGS sequence"/>
</dbReference>
<feature type="region of interest" description="Disordered" evidence="1">
    <location>
        <begin position="1"/>
        <end position="32"/>
    </location>
</feature>
<keyword evidence="2" id="KW-1133">Transmembrane helix</keyword>
<evidence type="ECO:0000313" key="3">
    <source>
        <dbReference type="EMBL" id="GIG11278.1"/>
    </source>
</evidence>
<evidence type="ECO:0000256" key="1">
    <source>
        <dbReference type="SAM" id="MobiDB-lite"/>
    </source>
</evidence>
<comment type="caution">
    <text evidence="3">The sequence shown here is derived from an EMBL/GenBank/DDBJ whole genome shotgun (WGS) entry which is preliminary data.</text>
</comment>
<reference evidence="3 4" key="1">
    <citation type="submission" date="2021-01" db="EMBL/GenBank/DDBJ databases">
        <title>Whole genome shotgun sequence of Catellatospora coxensis NBRC 107359.</title>
        <authorList>
            <person name="Komaki H."/>
            <person name="Tamura T."/>
        </authorList>
    </citation>
    <scope>NUCLEOTIDE SEQUENCE [LARGE SCALE GENOMIC DNA]</scope>
    <source>
        <strain evidence="3 4">NBRC 107359</strain>
    </source>
</reference>
<keyword evidence="4" id="KW-1185">Reference proteome</keyword>